<accession>A0A0R2NM81</accession>
<keyword evidence="3" id="KW-1185">Reference proteome</keyword>
<reference evidence="2 3" key="1">
    <citation type="journal article" date="2015" name="Genome Announc.">
        <title>Expanding the biotechnology potential of lactobacilli through comparative genomics of 213 strains and associated genera.</title>
        <authorList>
            <person name="Sun Z."/>
            <person name="Harris H.M."/>
            <person name="McCann A."/>
            <person name="Guo C."/>
            <person name="Argimon S."/>
            <person name="Zhang W."/>
            <person name="Yang X."/>
            <person name="Jeffery I.B."/>
            <person name="Cooney J.C."/>
            <person name="Kagawa T.F."/>
            <person name="Liu W."/>
            <person name="Song Y."/>
            <person name="Salvetti E."/>
            <person name="Wrobel A."/>
            <person name="Rasinkangas P."/>
            <person name="Parkhill J."/>
            <person name="Rea M.C."/>
            <person name="O'Sullivan O."/>
            <person name="Ritari J."/>
            <person name="Douillard F.P."/>
            <person name="Paul Ross R."/>
            <person name="Yang R."/>
            <person name="Briner A.E."/>
            <person name="Felis G.E."/>
            <person name="de Vos W.M."/>
            <person name="Barrangou R."/>
            <person name="Klaenhammer T.R."/>
            <person name="Caufield P.W."/>
            <person name="Cui Y."/>
            <person name="Zhang H."/>
            <person name="O'Toole P.W."/>
        </authorList>
    </citation>
    <scope>NUCLEOTIDE SEQUENCE [LARGE SCALE GENOMIC DNA]</scope>
    <source>
        <strain evidence="2 3">DSM 21115</strain>
    </source>
</reference>
<dbReference type="AlphaFoldDB" id="A0A0R2NM81"/>
<proteinExistence type="predicted"/>
<dbReference type="EMBL" id="AYGX02000105">
    <property type="protein sequence ID" value="KRO26798.1"/>
    <property type="molecule type" value="Genomic_DNA"/>
</dbReference>
<name>A0A0R2NM81_9LACO</name>
<dbReference type="Proteomes" id="UP000050920">
    <property type="component" value="Unassembled WGS sequence"/>
</dbReference>
<dbReference type="Pfam" id="PF01243">
    <property type="entry name" value="PNPOx_N"/>
    <property type="match status" value="1"/>
</dbReference>
<dbReference type="InterPro" id="IPR012349">
    <property type="entry name" value="Split_barrel_FMN-bd"/>
</dbReference>
<sequence>MANMQHTTRQAALQMIQTAAVFTVATIDASGFPTLVALSPLPTRRSLAQLFFYTSRQTMTAKNIQSCKKATLFCYNLDDYASVMLKGQLRVVGHDEFAEDWHQALNDFQQRLAYKEPIILKFQTQTIKIRQMMAMDHLELLPHTE</sequence>
<protein>
    <recommendedName>
        <fullName evidence="1">Pyridoxamine 5'-phosphate oxidase N-terminal domain-containing protein</fullName>
    </recommendedName>
</protein>
<gene>
    <name evidence="2" type="ORF">DY78_GL000605</name>
</gene>
<comment type="caution">
    <text evidence="2">The sequence shown here is derived from an EMBL/GenBank/DDBJ whole genome shotgun (WGS) entry which is preliminary data.</text>
</comment>
<evidence type="ECO:0000313" key="3">
    <source>
        <dbReference type="Proteomes" id="UP000050920"/>
    </source>
</evidence>
<dbReference type="Gene3D" id="2.30.110.10">
    <property type="entry name" value="Electron Transport, Fmn-binding Protein, Chain A"/>
    <property type="match status" value="1"/>
</dbReference>
<feature type="domain" description="Pyridoxamine 5'-phosphate oxidase N-terminal" evidence="1">
    <location>
        <begin position="10"/>
        <end position="106"/>
    </location>
</feature>
<dbReference type="InterPro" id="IPR011576">
    <property type="entry name" value="Pyridox_Oxase_N"/>
</dbReference>
<evidence type="ECO:0000313" key="2">
    <source>
        <dbReference type="EMBL" id="KRO26798.1"/>
    </source>
</evidence>
<dbReference type="SUPFAM" id="SSF50475">
    <property type="entry name" value="FMN-binding split barrel"/>
    <property type="match status" value="1"/>
</dbReference>
<evidence type="ECO:0000259" key="1">
    <source>
        <dbReference type="Pfam" id="PF01243"/>
    </source>
</evidence>
<organism evidence="2 3">
    <name type="scientific">Lactiplantibacillus fabifermentans DSM 21115</name>
    <dbReference type="NCBI Taxonomy" id="1413187"/>
    <lineage>
        <taxon>Bacteria</taxon>
        <taxon>Bacillati</taxon>
        <taxon>Bacillota</taxon>
        <taxon>Bacilli</taxon>
        <taxon>Lactobacillales</taxon>
        <taxon>Lactobacillaceae</taxon>
        <taxon>Lactiplantibacillus</taxon>
    </lineage>
</organism>